<feature type="region of interest" description="Disordered" evidence="1">
    <location>
        <begin position="274"/>
        <end position="338"/>
    </location>
</feature>
<accession>A0AAV3ZBE9</accession>
<feature type="compositionally biased region" description="Polar residues" evidence="1">
    <location>
        <begin position="325"/>
        <end position="338"/>
    </location>
</feature>
<feature type="compositionally biased region" description="Polar residues" evidence="1">
    <location>
        <begin position="292"/>
        <end position="317"/>
    </location>
</feature>
<feature type="compositionally biased region" description="Polar residues" evidence="1">
    <location>
        <begin position="197"/>
        <end position="213"/>
    </location>
</feature>
<evidence type="ECO:0000313" key="3">
    <source>
        <dbReference type="Proteomes" id="UP000735302"/>
    </source>
</evidence>
<sequence>MDDFRLNPFDLDWQGHCINQPNLFDLIADGVLTRDTARGQPHSIDALTRESCVEQNLSHSLDDSAGSLTQHPYPALTPYNASRTEEYIAPGTLIALNTDSEEDCPVADIPSPGGLRYCRGGPLPDRSLNITPGSELKADGRCRMEVLATPCCPQGYNRVINQETSCNGRCAANIPNLKSSYKESDHKDIAPPKSPPCVSNTESSSMQKKSEFSRNISNPALRDKTRAKLEDAFNRAQMFRSVALPHLNGATSEAIGKSESNIAAEPSMPTKVFTKMIQPPSPSAPNGDFFNISKNDPNAKTATKDSNNLPKTNSSLEQAHPGGPMSNSSKATRKSTLTGPSSITLARAYLPQASGQTQMYGLPGLDICSPPPGAALGSNRLNPFDNNCSDGSYDDDDNFHNNDGVNDFLKRDFTSSDFKADQVRAHFQASPVKANTGGDYPDETLPKPSVKNTFSWTGRRKSSSVSSRESPVKNLMFGQSVIPTRESQSKGISIDRPVTPQRKSPSKGRLFGQSVTVGVMRKLGMGKKATTPTPPQGQQTARPGSRTQDKIPQGSGTDKTLGGTPSNIQKASDVQSGTSGSTRSHGSAPRIVNGVRVTGSSRAISGTGSSQDTEAGPERHGGQPFADRSERRENLECSCSFYHSHVFPGEPVNRDVLARLERREDAIMLSLRQEEEHMLNRDVAEEPHNIFWTPSLTFHPYRHGDELVEFPSLWPSYRELREHLQNSGIQNTVLRGDSVLDLCVLACTCGPAHLLQCLIELQLIREFC</sequence>
<name>A0AAV3ZBE9_9GAST</name>
<proteinExistence type="predicted"/>
<feature type="compositionally biased region" description="Low complexity" evidence="1">
    <location>
        <begin position="526"/>
        <end position="541"/>
    </location>
</feature>
<feature type="compositionally biased region" description="Basic and acidic residues" evidence="1">
    <location>
        <begin position="616"/>
        <end position="629"/>
    </location>
</feature>
<feature type="region of interest" description="Disordered" evidence="1">
    <location>
        <begin position="181"/>
        <end position="213"/>
    </location>
</feature>
<evidence type="ECO:0000313" key="2">
    <source>
        <dbReference type="EMBL" id="GFN91990.1"/>
    </source>
</evidence>
<feature type="compositionally biased region" description="Polar residues" evidence="1">
    <location>
        <begin position="554"/>
        <end position="575"/>
    </location>
</feature>
<feature type="compositionally biased region" description="Polar residues" evidence="1">
    <location>
        <begin position="598"/>
        <end position="613"/>
    </location>
</feature>
<protein>
    <submittedName>
        <fullName evidence="2">Ankyrin-2</fullName>
    </submittedName>
</protein>
<feature type="region of interest" description="Disordered" evidence="1">
    <location>
        <begin position="432"/>
        <end position="629"/>
    </location>
</feature>
<comment type="caution">
    <text evidence="2">The sequence shown here is derived from an EMBL/GenBank/DDBJ whole genome shotgun (WGS) entry which is preliminary data.</text>
</comment>
<evidence type="ECO:0000256" key="1">
    <source>
        <dbReference type="SAM" id="MobiDB-lite"/>
    </source>
</evidence>
<feature type="compositionally biased region" description="Basic and acidic residues" evidence="1">
    <location>
        <begin position="181"/>
        <end position="190"/>
    </location>
</feature>
<organism evidence="2 3">
    <name type="scientific">Plakobranchus ocellatus</name>
    <dbReference type="NCBI Taxonomy" id="259542"/>
    <lineage>
        <taxon>Eukaryota</taxon>
        <taxon>Metazoa</taxon>
        <taxon>Spiralia</taxon>
        <taxon>Lophotrochozoa</taxon>
        <taxon>Mollusca</taxon>
        <taxon>Gastropoda</taxon>
        <taxon>Heterobranchia</taxon>
        <taxon>Euthyneura</taxon>
        <taxon>Panpulmonata</taxon>
        <taxon>Sacoglossa</taxon>
        <taxon>Placobranchoidea</taxon>
        <taxon>Plakobranchidae</taxon>
        <taxon>Plakobranchus</taxon>
    </lineage>
</organism>
<reference evidence="2 3" key="1">
    <citation type="journal article" date="2021" name="Elife">
        <title>Chloroplast acquisition without the gene transfer in kleptoplastic sea slugs, Plakobranchus ocellatus.</title>
        <authorList>
            <person name="Maeda T."/>
            <person name="Takahashi S."/>
            <person name="Yoshida T."/>
            <person name="Shimamura S."/>
            <person name="Takaki Y."/>
            <person name="Nagai Y."/>
            <person name="Toyoda A."/>
            <person name="Suzuki Y."/>
            <person name="Arimoto A."/>
            <person name="Ishii H."/>
            <person name="Satoh N."/>
            <person name="Nishiyama T."/>
            <person name="Hasebe M."/>
            <person name="Maruyama T."/>
            <person name="Minagawa J."/>
            <person name="Obokata J."/>
            <person name="Shigenobu S."/>
        </authorList>
    </citation>
    <scope>NUCLEOTIDE SEQUENCE [LARGE SCALE GENOMIC DNA]</scope>
</reference>
<feature type="compositionally biased region" description="Low complexity" evidence="1">
    <location>
        <begin position="576"/>
        <end position="587"/>
    </location>
</feature>
<feature type="compositionally biased region" description="Polar residues" evidence="1">
    <location>
        <begin position="481"/>
        <end position="491"/>
    </location>
</feature>
<gene>
    <name evidence="2" type="ORF">PoB_001849600</name>
</gene>
<dbReference type="EMBL" id="BLXT01002201">
    <property type="protein sequence ID" value="GFN91990.1"/>
    <property type="molecule type" value="Genomic_DNA"/>
</dbReference>
<dbReference type="AlphaFoldDB" id="A0AAV3ZBE9"/>
<dbReference type="Proteomes" id="UP000735302">
    <property type="component" value="Unassembled WGS sequence"/>
</dbReference>
<keyword evidence="3" id="KW-1185">Reference proteome</keyword>